<gene>
    <name evidence="2" type="ORF">A1O1_04223</name>
</gene>
<dbReference type="AlphaFoldDB" id="W9YPE6"/>
<protein>
    <submittedName>
        <fullName evidence="2">Uncharacterized protein</fullName>
    </submittedName>
</protein>
<feature type="compositionally biased region" description="Polar residues" evidence="1">
    <location>
        <begin position="62"/>
        <end position="73"/>
    </location>
</feature>
<feature type="compositionally biased region" description="Basic residues" evidence="1">
    <location>
        <begin position="309"/>
        <end position="322"/>
    </location>
</feature>
<evidence type="ECO:0000256" key="1">
    <source>
        <dbReference type="SAM" id="MobiDB-lite"/>
    </source>
</evidence>
<feature type="compositionally biased region" description="Polar residues" evidence="1">
    <location>
        <begin position="101"/>
        <end position="127"/>
    </location>
</feature>
<feature type="region of interest" description="Disordered" evidence="1">
    <location>
        <begin position="261"/>
        <end position="322"/>
    </location>
</feature>
<dbReference type="OrthoDB" id="4143981at2759"/>
<dbReference type="HOGENOM" id="CLU_863310_0_0_1"/>
<evidence type="ECO:0000313" key="2">
    <source>
        <dbReference type="EMBL" id="EXJ91116.1"/>
    </source>
</evidence>
<dbReference type="RefSeq" id="XP_007723310.1">
    <property type="nucleotide sequence ID" value="XM_007725120.1"/>
</dbReference>
<keyword evidence="3" id="KW-1185">Reference proteome</keyword>
<evidence type="ECO:0000313" key="3">
    <source>
        <dbReference type="Proteomes" id="UP000019484"/>
    </source>
</evidence>
<dbReference type="GeneID" id="19159109"/>
<comment type="caution">
    <text evidence="2">The sequence shown here is derived from an EMBL/GenBank/DDBJ whole genome shotgun (WGS) entry which is preliminary data.</text>
</comment>
<proteinExistence type="predicted"/>
<accession>W9YPE6</accession>
<reference evidence="2 3" key="1">
    <citation type="submission" date="2013-03" db="EMBL/GenBank/DDBJ databases">
        <title>The Genome Sequence of Capronia coronata CBS 617.96.</title>
        <authorList>
            <consortium name="The Broad Institute Genomics Platform"/>
            <person name="Cuomo C."/>
            <person name="de Hoog S."/>
            <person name="Gorbushina A."/>
            <person name="Walker B."/>
            <person name="Young S.K."/>
            <person name="Zeng Q."/>
            <person name="Gargeya S."/>
            <person name="Fitzgerald M."/>
            <person name="Haas B."/>
            <person name="Abouelleil A."/>
            <person name="Allen A.W."/>
            <person name="Alvarado L."/>
            <person name="Arachchi H.M."/>
            <person name="Berlin A.M."/>
            <person name="Chapman S.B."/>
            <person name="Gainer-Dewar J."/>
            <person name="Goldberg J."/>
            <person name="Griggs A."/>
            <person name="Gujja S."/>
            <person name="Hansen M."/>
            <person name="Howarth C."/>
            <person name="Imamovic A."/>
            <person name="Ireland A."/>
            <person name="Larimer J."/>
            <person name="McCowan C."/>
            <person name="Murphy C."/>
            <person name="Pearson M."/>
            <person name="Poon T.W."/>
            <person name="Priest M."/>
            <person name="Roberts A."/>
            <person name="Saif S."/>
            <person name="Shea T."/>
            <person name="Sisk P."/>
            <person name="Sykes S."/>
            <person name="Wortman J."/>
            <person name="Nusbaum C."/>
            <person name="Birren B."/>
        </authorList>
    </citation>
    <scope>NUCLEOTIDE SEQUENCE [LARGE SCALE GENOMIC DNA]</scope>
    <source>
        <strain evidence="2 3">CBS 617.96</strain>
    </source>
</reference>
<name>W9YPE6_9EURO</name>
<feature type="compositionally biased region" description="Basic and acidic residues" evidence="1">
    <location>
        <begin position="270"/>
        <end position="284"/>
    </location>
</feature>
<sequence length="322" mass="35486">MDYECKPKVTDSCSDELPKGMPHHFATLPTYVYAVSSSTVNSFHTSEDRLLRGPRPLKTFPPQASTRTSSIGSTEEKQSRAFGSRRLQRPSPFGTFVRHSSAPSIGRSSRPTSRPGTNTDSIYSSTLAPGRPVVYMDAPNGCSDTFWSAVNFSSRPSTSSTSRPRSKSVSMQNGLEEGLYFPLDAAPEVEVGMGDRPGYTKIPLYVPRRIERDRACPRPDQMRPTLTPVPAMPSIAAEQLAVHQEFTTANPAISDMSLTSLQGQTSVQSHTEREQMLREVEPQPRGRPSTGSRDRLSKALTNAWSERTLRKKQKGGQKTGLH</sequence>
<dbReference type="Proteomes" id="UP000019484">
    <property type="component" value="Unassembled WGS sequence"/>
</dbReference>
<dbReference type="EMBL" id="AMWN01000003">
    <property type="protein sequence ID" value="EXJ91116.1"/>
    <property type="molecule type" value="Genomic_DNA"/>
</dbReference>
<feature type="region of interest" description="Disordered" evidence="1">
    <location>
        <begin position="46"/>
        <end position="127"/>
    </location>
</feature>
<organism evidence="2 3">
    <name type="scientific">Capronia coronata CBS 617.96</name>
    <dbReference type="NCBI Taxonomy" id="1182541"/>
    <lineage>
        <taxon>Eukaryota</taxon>
        <taxon>Fungi</taxon>
        <taxon>Dikarya</taxon>
        <taxon>Ascomycota</taxon>
        <taxon>Pezizomycotina</taxon>
        <taxon>Eurotiomycetes</taxon>
        <taxon>Chaetothyriomycetidae</taxon>
        <taxon>Chaetothyriales</taxon>
        <taxon>Herpotrichiellaceae</taxon>
        <taxon>Capronia</taxon>
    </lineage>
</organism>